<dbReference type="Proteomes" id="UP001058713">
    <property type="component" value="Plasmid unnamed4"/>
</dbReference>
<dbReference type="GO" id="GO:0046872">
    <property type="term" value="F:metal ion binding"/>
    <property type="evidence" value="ECO:0007669"/>
    <property type="project" value="UniProtKB-KW"/>
</dbReference>
<dbReference type="NCBIfam" id="TIGR01892">
    <property type="entry name" value="AcOrn-deacetyl"/>
    <property type="match status" value="1"/>
</dbReference>
<evidence type="ECO:0000256" key="4">
    <source>
        <dbReference type="ARBA" id="ARBA00022571"/>
    </source>
</evidence>
<dbReference type="SUPFAM" id="SSF53187">
    <property type="entry name" value="Zn-dependent exopeptidases"/>
    <property type="match status" value="1"/>
</dbReference>
<dbReference type="NCBIfam" id="NF005710">
    <property type="entry name" value="PRK07522.1"/>
    <property type="match status" value="1"/>
</dbReference>
<dbReference type="PANTHER" id="PTHR43808">
    <property type="entry name" value="ACETYLORNITHINE DEACETYLASE"/>
    <property type="match status" value="1"/>
</dbReference>
<dbReference type="SUPFAM" id="SSF55031">
    <property type="entry name" value="Bacterial exopeptidase dimerisation domain"/>
    <property type="match status" value="1"/>
</dbReference>
<evidence type="ECO:0000256" key="7">
    <source>
        <dbReference type="ARBA" id="ARBA00022801"/>
    </source>
</evidence>
<accession>A0A9Q9M4Z7</accession>
<reference evidence="11" key="1">
    <citation type="submission" date="2021-08" db="EMBL/GenBank/DDBJ databases">
        <authorList>
            <person name="Nwanade C."/>
            <person name="Wang M."/>
            <person name="Masoudi A."/>
            <person name="Yu Z."/>
            <person name="Liu J."/>
        </authorList>
    </citation>
    <scope>NUCLEOTIDE SEQUENCE</scope>
    <source>
        <strain evidence="11">S122</strain>
        <plasmid evidence="11">unnamed4</plasmid>
    </source>
</reference>
<dbReference type="EMBL" id="CP081074">
    <property type="protein sequence ID" value="UWQ56333.1"/>
    <property type="molecule type" value="Genomic_DNA"/>
</dbReference>
<dbReference type="Pfam" id="PF01546">
    <property type="entry name" value="Peptidase_M20"/>
    <property type="match status" value="1"/>
</dbReference>
<dbReference type="PROSITE" id="PS00758">
    <property type="entry name" value="ARGE_DAPE_CPG2_1"/>
    <property type="match status" value="1"/>
</dbReference>
<evidence type="ECO:0000313" key="12">
    <source>
        <dbReference type="Proteomes" id="UP001058713"/>
    </source>
</evidence>
<dbReference type="InterPro" id="IPR036264">
    <property type="entry name" value="Bact_exopeptidase_dim_dom"/>
</dbReference>
<dbReference type="CDD" id="cd03894">
    <property type="entry name" value="M20_ArgE"/>
    <property type="match status" value="1"/>
</dbReference>
<dbReference type="GO" id="GO:0006526">
    <property type="term" value="P:L-arginine biosynthetic process"/>
    <property type="evidence" value="ECO:0007669"/>
    <property type="project" value="UniProtKB-KW"/>
</dbReference>
<evidence type="ECO:0000256" key="1">
    <source>
        <dbReference type="ARBA" id="ARBA00001947"/>
    </source>
</evidence>
<dbReference type="KEGG" id="lcae:K3721_20250"/>
<evidence type="ECO:0000256" key="9">
    <source>
        <dbReference type="ARBA" id="ARBA00023285"/>
    </source>
</evidence>
<keyword evidence="3" id="KW-0963">Cytoplasm</keyword>
<dbReference type="Gene3D" id="3.30.70.360">
    <property type="match status" value="1"/>
</dbReference>
<keyword evidence="6" id="KW-0479">Metal-binding</keyword>
<dbReference type="Gene3D" id="3.40.630.10">
    <property type="entry name" value="Zn peptidases"/>
    <property type="match status" value="1"/>
</dbReference>
<dbReference type="PANTHER" id="PTHR43808:SF31">
    <property type="entry name" value="N-ACETYL-L-CITRULLINE DEACETYLASE"/>
    <property type="match status" value="1"/>
</dbReference>
<dbReference type="InterPro" id="IPR002933">
    <property type="entry name" value="Peptidase_M20"/>
</dbReference>
<evidence type="ECO:0000256" key="6">
    <source>
        <dbReference type="ARBA" id="ARBA00022723"/>
    </source>
</evidence>
<keyword evidence="11" id="KW-0614">Plasmid</keyword>
<evidence type="ECO:0000256" key="8">
    <source>
        <dbReference type="ARBA" id="ARBA00022833"/>
    </source>
</evidence>
<dbReference type="PROSITE" id="PS00759">
    <property type="entry name" value="ARGE_DAPE_CPG2_2"/>
    <property type="match status" value="1"/>
</dbReference>
<comment type="similarity">
    <text evidence="2">Belongs to the peptidase M20A family. ArgE subfamily.</text>
</comment>
<protein>
    <submittedName>
        <fullName evidence="11">Acetylornithine deacetylase</fullName>
        <ecNumber evidence="11">3.5.1.16</ecNumber>
    </submittedName>
</protein>
<evidence type="ECO:0000313" key="11">
    <source>
        <dbReference type="EMBL" id="UWQ56333.1"/>
    </source>
</evidence>
<dbReference type="EC" id="3.5.1.16" evidence="11"/>
<dbReference type="InterPro" id="IPR001261">
    <property type="entry name" value="ArgE/DapE_CS"/>
</dbReference>
<keyword evidence="7 11" id="KW-0378">Hydrolase</keyword>
<evidence type="ECO:0000256" key="2">
    <source>
        <dbReference type="ARBA" id="ARBA00005691"/>
    </source>
</evidence>
<geneLocation type="plasmid" evidence="11 12">
    <name>unnamed4</name>
</geneLocation>
<sequence>MSRTARLPTTRSGSRSGSGLTDLARTLEILERLTGFDTVSRNSNLDLAAYAEGVLTGHGFAVTRIPSPDGTKTGLYAEKGPAGPGILLSAHTDVVPVDGQDWTRDPFRLTREGERVYGRGTTDMKGYAASVLALAGRAAKADLKEPLKIVLSYDEEIGCVGIQQMLARLAPLAGSPRACFVGEPTGMQVATGHKGKAALRAVCHGQSGHSALAPEFTNALHLAADFLTELRALQADFAANGARDAAYDVPCTTVHAGKITGGTALNIVPDRAEITFEYRHLAADRGEDILARIEAAAEKVSARYPAPEARVEVEQFNAYPGLDVAPDSPVVAYARKLACSSGSAKVAFGTEAGFFAQLGIPTVVCGPGSMAGQGHKPDEYLELSQLAACDAMMDRILDDLTG</sequence>
<dbReference type="InterPro" id="IPR011650">
    <property type="entry name" value="Peptidase_M20_dimer"/>
</dbReference>
<organism evidence="11 12">
    <name type="scientific">Leisingera caerulea</name>
    <name type="common">Phaeobacter caeruleus</name>
    <dbReference type="NCBI Taxonomy" id="506591"/>
    <lineage>
        <taxon>Bacteria</taxon>
        <taxon>Pseudomonadati</taxon>
        <taxon>Pseudomonadota</taxon>
        <taxon>Alphaproteobacteria</taxon>
        <taxon>Rhodobacterales</taxon>
        <taxon>Roseobacteraceae</taxon>
        <taxon>Leisingera</taxon>
    </lineage>
</organism>
<evidence type="ECO:0000259" key="10">
    <source>
        <dbReference type="Pfam" id="PF07687"/>
    </source>
</evidence>
<dbReference type="InterPro" id="IPR010169">
    <property type="entry name" value="AcOrn-deacetyl"/>
</dbReference>
<keyword evidence="4" id="KW-0055">Arginine biosynthesis</keyword>
<proteinExistence type="inferred from homology"/>
<keyword evidence="8" id="KW-0862">Zinc</keyword>
<dbReference type="AlphaFoldDB" id="A0A9Q9M4Z7"/>
<keyword evidence="9" id="KW-0170">Cobalt</keyword>
<dbReference type="GO" id="GO:0008777">
    <property type="term" value="F:acetylornithine deacetylase activity"/>
    <property type="evidence" value="ECO:0007669"/>
    <property type="project" value="UniProtKB-EC"/>
</dbReference>
<dbReference type="Pfam" id="PF07687">
    <property type="entry name" value="M20_dimer"/>
    <property type="match status" value="1"/>
</dbReference>
<evidence type="ECO:0000256" key="5">
    <source>
        <dbReference type="ARBA" id="ARBA00022605"/>
    </source>
</evidence>
<evidence type="ECO:0000256" key="3">
    <source>
        <dbReference type="ARBA" id="ARBA00022490"/>
    </source>
</evidence>
<keyword evidence="5" id="KW-0028">Amino-acid biosynthesis</keyword>
<gene>
    <name evidence="11" type="primary">argE</name>
    <name evidence="11" type="ORF">K3721_20250</name>
</gene>
<feature type="domain" description="Peptidase M20 dimerisation" evidence="10">
    <location>
        <begin position="191"/>
        <end position="304"/>
    </location>
</feature>
<dbReference type="InterPro" id="IPR050072">
    <property type="entry name" value="Peptidase_M20A"/>
</dbReference>
<comment type="cofactor">
    <cofactor evidence="1">
        <name>Zn(2+)</name>
        <dbReference type="ChEBI" id="CHEBI:29105"/>
    </cofactor>
</comment>
<name>A0A9Q9M4Z7_LEICA</name>